<dbReference type="RefSeq" id="WP_190443006.1">
    <property type="nucleotide sequence ID" value="NZ_JAMPKM010000013.1"/>
</dbReference>
<evidence type="ECO:0000256" key="2">
    <source>
        <dbReference type="ARBA" id="ARBA00008749"/>
    </source>
</evidence>
<feature type="transmembrane region" description="Helical" evidence="3">
    <location>
        <begin position="110"/>
        <end position="126"/>
    </location>
</feature>
<feature type="transmembrane region" description="Helical" evidence="3">
    <location>
        <begin position="55"/>
        <end position="84"/>
    </location>
</feature>
<dbReference type="CDD" id="cd03511">
    <property type="entry name" value="Rhizopine-oxygenase-like"/>
    <property type="match status" value="1"/>
</dbReference>
<dbReference type="InterPro" id="IPR005804">
    <property type="entry name" value="FA_desaturase_dom"/>
</dbReference>
<name>A0ABV0JBU9_9CYAN</name>
<accession>A0ABV0JBU9</accession>
<keyword evidence="6" id="KW-1185">Reference proteome</keyword>
<keyword evidence="3" id="KW-1133">Transmembrane helix</keyword>
<comment type="cofactor">
    <cofactor evidence="1">
        <name>Fe(2+)</name>
        <dbReference type="ChEBI" id="CHEBI:29033"/>
    </cofactor>
</comment>
<dbReference type="Pfam" id="PF00487">
    <property type="entry name" value="FA_desaturase"/>
    <property type="match status" value="1"/>
</dbReference>
<comment type="similarity">
    <text evidence="2">Belongs to the fatty acid desaturase type 2 family.</text>
</comment>
<feature type="transmembrane region" description="Helical" evidence="3">
    <location>
        <begin position="204"/>
        <end position="228"/>
    </location>
</feature>
<proteinExistence type="inferred from homology"/>
<feature type="domain" description="Fatty acid desaturase" evidence="4">
    <location>
        <begin position="71"/>
        <end position="310"/>
    </location>
</feature>
<dbReference type="EMBL" id="JAMPKM010000013">
    <property type="protein sequence ID" value="MEP0819267.1"/>
    <property type="molecule type" value="Genomic_DNA"/>
</dbReference>
<reference evidence="5 6" key="1">
    <citation type="submission" date="2022-04" db="EMBL/GenBank/DDBJ databases">
        <title>Positive selection, recombination, and allopatry shape intraspecific diversity of widespread and dominant cyanobacteria.</title>
        <authorList>
            <person name="Wei J."/>
            <person name="Shu W."/>
            <person name="Hu C."/>
        </authorList>
    </citation>
    <scope>NUCLEOTIDE SEQUENCE [LARGE SCALE GENOMIC DNA]</scope>
    <source>
        <strain evidence="5 6">GB2-A4</strain>
    </source>
</reference>
<dbReference type="InterPro" id="IPR039393">
    <property type="entry name" value="Rhizopine-oxygenase-like"/>
</dbReference>
<evidence type="ECO:0000313" key="5">
    <source>
        <dbReference type="EMBL" id="MEP0819267.1"/>
    </source>
</evidence>
<keyword evidence="3" id="KW-0812">Transmembrane</keyword>
<protein>
    <submittedName>
        <fullName evidence="5">Fatty acid desaturase family protein</fullName>
    </submittedName>
</protein>
<gene>
    <name evidence="5" type="ORF">NC998_19380</name>
</gene>
<evidence type="ECO:0000259" key="4">
    <source>
        <dbReference type="Pfam" id="PF00487"/>
    </source>
</evidence>
<dbReference type="Proteomes" id="UP001464891">
    <property type="component" value="Unassembled WGS sequence"/>
</dbReference>
<evidence type="ECO:0000256" key="3">
    <source>
        <dbReference type="SAM" id="Phobius"/>
    </source>
</evidence>
<dbReference type="PANTHER" id="PTHR12879">
    <property type="entry name" value="SPHINGOLIPID DELTA 4 DESATURASE/C-4 HYDROXYLASE PROTEIN DES2"/>
    <property type="match status" value="1"/>
</dbReference>
<sequence>MSTLDRAISASVPPDASEHAEAWHVKPSPILSVRELLELNERSDRQGWQQLSRHLTVMVASGAIWGLSWAHWWIAIPALVVYGFSLASMFAPMHECAHRTAFVSHPVNDAVAWLAGVLSFYNSTFYRRYHKWHHRYTQIPGKDPELEDIPPTNWMNYLWQMSGIPWWMGKGRRHIQTALGQFEGCPYISETARGEVTRSIRWQLAVYGGAIALSIAVQQPWFFIYWLLPLVVGQPILRFVLLAEHTGCTQDGNSLSNTRTTLTMWPMRLLMWNMPFHAEHHLYASIPFHALPKAHEKLAGQFTEVRPGYVAANRHIAARFDEAA</sequence>
<evidence type="ECO:0000313" key="6">
    <source>
        <dbReference type="Proteomes" id="UP001464891"/>
    </source>
</evidence>
<dbReference type="PANTHER" id="PTHR12879:SF8">
    <property type="entry name" value="SPHINGOLIPID DELTA(4)-DESATURASE DES1"/>
    <property type="match status" value="1"/>
</dbReference>
<keyword evidence="3" id="KW-0472">Membrane</keyword>
<evidence type="ECO:0000256" key="1">
    <source>
        <dbReference type="ARBA" id="ARBA00001954"/>
    </source>
</evidence>
<organism evidence="5 6">
    <name type="scientific">Trichocoleus desertorum GB2-A4</name>
    <dbReference type="NCBI Taxonomy" id="2933944"/>
    <lineage>
        <taxon>Bacteria</taxon>
        <taxon>Bacillati</taxon>
        <taxon>Cyanobacteriota</taxon>
        <taxon>Cyanophyceae</taxon>
        <taxon>Leptolyngbyales</taxon>
        <taxon>Trichocoleusaceae</taxon>
        <taxon>Trichocoleus</taxon>
    </lineage>
</organism>
<comment type="caution">
    <text evidence="5">The sequence shown here is derived from an EMBL/GenBank/DDBJ whole genome shotgun (WGS) entry which is preliminary data.</text>
</comment>